<evidence type="ECO:0000256" key="1">
    <source>
        <dbReference type="ARBA" id="ARBA00022729"/>
    </source>
</evidence>
<dbReference type="InterPro" id="IPR006311">
    <property type="entry name" value="TAT_signal"/>
</dbReference>
<dbReference type="EMBL" id="BAABJQ010000034">
    <property type="protein sequence ID" value="GAA5198720.1"/>
    <property type="molecule type" value="Genomic_DNA"/>
</dbReference>
<dbReference type="RefSeq" id="WP_345637583.1">
    <property type="nucleotide sequence ID" value="NZ_BAABJQ010000034.1"/>
</dbReference>
<keyword evidence="1" id="KW-0732">Signal</keyword>
<gene>
    <name evidence="4" type="ORF">GCM10023322_72750</name>
</gene>
<dbReference type="SUPFAM" id="SSF49363">
    <property type="entry name" value="Purple acid phosphatase, N-terminal domain"/>
    <property type="match status" value="1"/>
</dbReference>
<evidence type="ECO:0000313" key="5">
    <source>
        <dbReference type="Proteomes" id="UP001501570"/>
    </source>
</evidence>
<dbReference type="PANTHER" id="PTHR43143:SF1">
    <property type="entry name" value="SERINE_THREONINE-PROTEIN PHOSPHATASE CPPED1"/>
    <property type="match status" value="1"/>
</dbReference>
<keyword evidence="5" id="KW-1185">Reference proteome</keyword>
<dbReference type="Pfam" id="PF16656">
    <property type="entry name" value="Pur_ac_phosph_N"/>
    <property type="match status" value="1"/>
</dbReference>
<comment type="caution">
    <text evidence="4">The sequence shown here is derived from an EMBL/GenBank/DDBJ whole genome shotgun (WGS) entry which is preliminary data.</text>
</comment>
<dbReference type="Gene3D" id="3.60.21.10">
    <property type="match status" value="1"/>
</dbReference>
<dbReference type="PANTHER" id="PTHR43143">
    <property type="entry name" value="METALLOPHOSPHOESTERASE, CALCINEURIN SUPERFAMILY"/>
    <property type="match status" value="1"/>
</dbReference>
<protein>
    <recommendedName>
        <fullName evidence="3">Purple acid phosphatase N-terminal domain-containing protein</fullName>
    </recommendedName>
</protein>
<feature type="region of interest" description="Disordered" evidence="2">
    <location>
        <begin position="490"/>
        <end position="518"/>
    </location>
</feature>
<evidence type="ECO:0000256" key="2">
    <source>
        <dbReference type="SAM" id="MobiDB-lite"/>
    </source>
</evidence>
<dbReference type="InterPro" id="IPR008963">
    <property type="entry name" value="Purple_acid_Pase-like_N"/>
</dbReference>
<name>A0ABP9SPE3_9ACTN</name>
<organism evidence="4 5">
    <name type="scientific">Rugosimonospora acidiphila</name>
    <dbReference type="NCBI Taxonomy" id="556531"/>
    <lineage>
        <taxon>Bacteria</taxon>
        <taxon>Bacillati</taxon>
        <taxon>Actinomycetota</taxon>
        <taxon>Actinomycetes</taxon>
        <taxon>Micromonosporales</taxon>
        <taxon>Micromonosporaceae</taxon>
        <taxon>Rugosimonospora</taxon>
    </lineage>
</organism>
<evidence type="ECO:0000313" key="4">
    <source>
        <dbReference type="EMBL" id="GAA5198720.1"/>
    </source>
</evidence>
<sequence length="518" mass="56193">MPGCDFTRRDFLRWTAYATAAAAPLTMLDPGRANASTGSGTTDVTAVNLELVTLAEDHAVITWYTGQTGTDDGLGRMIPAPADGEVRYGTHPSKLNKVAHGISNHTPYHYVELDHLEPGQTYYYQAWSNGKTAAATPFTLITGNAVGTSTYGLDTGGGPYSFTTPQPPRGSYLFSVVLCNDLHMGETQAGLVGGQPQYIGISQVPGLPPYPEVMLESLVRDVARFDPTYLLAAGDISAEAVPTDLSRAGQLLNGFGKYRDDYFVARGNHDRAHIGDAYASCRVGQWQGNDCFHDAYFPGNELTYFSRDLSGLHVIGLDTYDKAGGGGDAGGMSPTQLDWFRADLKAHREQPTLVFGHHPLMVEQSAFPASSGNALDATQAASVLDWYSQTPGVFLHHAGHTHRNHRSVSPTAPRVTHQEVAAAKEYPGGFSILRLHTEGYALNFYKSRSDLAREWSERSRQEILGFWPQFAFGNTVADRNSVARVDLTGLKRPQHDKPGHNNGNNGNGHHHGDGNAQH</sequence>
<dbReference type="Gene3D" id="2.60.40.380">
    <property type="entry name" value="Purple acid phosphatase-like, N-terminal"/>
    <property type="match status" value="1"/>
</dbReference>
<dbReference type="Proteomes" id="UP001501570">
    <property type="component" value="Unassembled WGS sequence"/>
</dbReference>
<dbReference type="PROSITE" id="PS51318">
    <property type="entry name" value="TAT"/>
    <property type="match status" value="1"/>
</dbReference>
<dbReference type="InterPro" id="IPR015914">
    <property type="entry name" value="PAPs_N"/>
</dbReference>
<dbReference type="InterPro" id="IPR029052">
    <property type="entry name" value="Metallo-depent_PP-like"/>
</dbReference>
<dbReference type="SUPFAM" id="SSF56300">
    <property type="entry name" value="Metallo-dependent phosphatases"/>
    <property type="match status" value="1"/>
</dbReference>
<dbReference type="InterPro" id="IPR051918">
    <property type="entry name" value="STPP_CPPED1"/>
</dbReference>
<accession>A0ABP9SPE3</accession>
<proteinExistence type="predicted"/>
<evidence type="ECO:0000259" key="3">
    <source>
        <dbReference type="Pfam" id="PF16656"/>
    </source>
</evidence>
<feature type="domain" description="Purple acid phosphatase N-terminal" evidence="3">
    <location>
        <begin position="46"/>
        <end position="131"/>
    </location>
</feature>
<reference evidence="5" key="1">
    <citation type="journal article" date="2019" name="Int. J. Syst. Evol. Microbiol.">
        <title>The Global Catalogue of Microorganisms (GCM) 10K type strain sequencing project: providing services to taxonomists for standard genome sequencing and annotation.</title>
        <authorList>
            <consortium name="The Broad Institute Genomics Platform"/>
            <consortium name="The Broad Institute Genome Sequencing Center for Infectious Disease"/>
            <person name="Wu L."/>
            <person name="Ma J."/>
        </authorList>
    </citation>
    <scope>NUCLEOTIDE SEQUENCE [LARGE SCALE GENOMIC DNA]</scope>
    <source>
        <strain evidence="5">JCM 18304</strain>
    </source>
</reference>